<dbReference type="GO" id="GO:0039595">
    <property type="term" value="P:symbiont-mediated degradation of host mRNA"/>
    <property type="evidence" value="ECO:0007669"/>
    <property type="project" value="UniProtKB-KW"/>
</dbReference>
<evidence type="ECO:0000256" key="7">
    <source>
        <dbReference type="ARBA" id="ARBA00022884"/>
    </source>
</evidence>
<dbReference type="GO" id="GO:0003723">
    <property type="term" value="F:RNA binding"/>
    <property type="evidence" value="ECO:0007669"/>
    <property type="project" value="UniProtKB-KW"/>
</dbReference>
<keyword evidence="7" id="KW-0694">RNA-binding</keyword>
<comment type="similarity">
    <text evidence="2">Belongs to the herpesviridae VHS protein family.</text>
</comment>
<comment type="subcellular location">
    <subcellularLocation>
        <location evidence="1">Virion</location>
    </subcellularLocation>
</comment>
<evidence type="ECO:0000256" key="3">
    <source>
        <dbReference type="ARBA" id="ARBA00018606"/>
    </source>
</evidence>
<keyword evidence="5" id="KW-0945">Host-virus interaction</keyword>
<keyword evidence="4" id="KW-1192">Host mRNA suppression by virus</keyword>
<evidence type="ECO:0000256" key="10">
    <source>
        <dbReference type="SAM" id="MobiDB-lite"/>
    </source>
</evidence>
<keyword evidence="6" id="KW-1132">Decay of host mRNAs by virus</keyword>
<evidence type="ECO:0000313" key="11">
    <source>
        <dbReference type="EMBL" id="AGC23151.1"/>
    </source>
</evidence>
<accession>L7SS54</accession>
<dbReference type="EMBL" id="JX646899">
    <property type="protein sequence ID" value="AGC23151.1"/>
    <property type="molecule type" value="Genomic_DNA"/>
</dbReference>
<organism evidence="11 12">
    <name type="scientific">Infectious laryngotracheitis virus</name>
    <name type="common">ILTV</name>
    <name type="synonym">Gallid herpesvirus 1</name>
    <dbReference type="NCBI Taxonomy" id="10386"/>
    <lineage>
        <taxon>Viruses</taxon>
        <taxon>Duplodnaviria</taxon>
        <taxon>Heunggongvirae</taxon>
        <taxon>Peploviricota</taxon>
        <taxon>Herviviricetes</taxon>
        <taxon>Herpesvirales</taxon>
        <taxon>Orthoherpesviridae</taxon>
        <taxon>Alphaherpesvirinae</taxon>
        <taxon>Iltovirus</taxon>
        <taxon>Iltovirus gallidalpha1</taxon>
    </lineage>
</organism>
<evidence type="ECO:0000256" key="8">
    <source>
        <dbReference type="ARBA" id="ARBA00022995"/>
    </source>
</evidence>
<evidence type="ECO:0000256" key="6">
    <source>
        <dbReference type="ARBA" id="ARBA00022616"/>
    </source>
</evidence>
<evidence type="ECO:0000256" key="1">
    <source>
        <dbReference type="ARBA" id="ARBA00004328"/>
    </source>
</evidence>
<feature type="region of interest" description="Disordered" evidence="10">
    <location>
        <begin position="287"/>
        <end position="314"/>
    </location>
</feature>
<dbReference type="GO" id="GO:0039657">
    <property type="term" value="P:symbiont-mediated suppression of host gene expression"/>
    <property type="evidence" value="ECO:0007669"/>
    <property type="project" value="UniProtKB-KW"/>
</dbReference>
<organismHost>
    <name type="scientific">Gallus gallus</name>
    <name type="common">Chicken</name>
    <dbReference type="NCBI Taxonomy" id="9031"/>
</organismHost>
<evidence type="ECO:0000256" key="2">
    <source>
        <dbReference type="ARBA" id="ARBA00009669"/>
    </source>
</evidence>
<proteinExistence type="inferred from homology"/>
<sequence>MGILGMRRFIRNHGLSVHLSLKIEKGFYLPLAVDTWNVLFLILRRIDPDGNMGCMERTFKSLVFLFSLLSRKSCYPVFVFDGGRRREYKEPKHLSQEESVPTAPVARRCSDIKEPKDCIYKTRRKIRPPHYKLCWDLITTAGFATVYVQGMEADYACANLFHTRTVAYVLSSDSDLVFMGCDVITDLTPAFPVAIFYKSIIEYLGMSGEEFANACVDCHTNIHSTDSIYSFSARLAEWRDHEKNENNDTKKCVEQRGVLPADSDVFGIKTDVREPLPGRYVYVLTQFPQEPPDDGNSDIDYRPQDPSVANNGARNEKNDEFLSYVLSVIGPREINGRHKLLKRVPVVQEQLDMIAVYEVLCKYFSNDAPKYFFELIKKGHLKPLPSLREVICGKNEQEQV</sequence>
<evidence type="ECO:0000313" key="12">
    <source>
        <dbReference type="Proteomes" id="UP000139998"/>
    </source>
</evidence>
<keyword evidence="9" id="KW-1262">Eukaryotic host gene expression shutoff by virus</keyword>
<dbReference type="InterPro" id="IPR029060">
    <property type="entry name" value="PIN-like_dom_sf"/>
</dbReference>
<dbReference type="Gene3D" id="3.40.50.1010">
    <property type="entry name" value="5'-nuclease"/>
    <property type="match status" value="1"/>
</dbReference>
<name>L7SS54_ILTV</name>
<gene>
    <name evidence="11" type="primary">UL41</name>
    <name evidence="11" type="ORF">ILTV_ORF38</name>
</gene>
<protein>
    <recommendedName>
        <fullName evidence="3">Virion host shutoff protein</fullName>
    </recommendedName>
</protein>
<evidence type="ECO:0000256" key="4">
    <source>
        <dbReference type="ARBA" id="ARBA00022557"/>
    </source>
</evidence>
<evidence type="ECO:0000256" key="9">
    <source>
        <dbReference type="ARBA" id="ARBA00023247"/>
    </source>
</evidence>
<reference evidence="11 12" key="1">
    <citation type="journal article" date="2013" name="PLoS ONE">
        <title>Phylogenetic and Molecular Epidemiological Studies Reveal Evidence of Multiple Past Recombination Events between Infectious Laryngotracheitis Viruses.</title>
        <authorList>
            <person name="Lee S.-W."/>
            <person name="Devlin J.M."/>
            <person name="Markham J.F."/>
            <person name="Noormohammadi A.H."/>
            <person name="Browning G.F."/>
            <person name="Ficorilli N.P."/>
            <person name="Hartley C.A."/>
            <person name="Markham P.F."/>
        </authorList>
    </citation>
    <scope>NUCLEOTIDE SEQUENCE [LARGE SCALE GENOMIC DNA]</scope>
    <source>
        <strain evidence="11">CSW-1</strain>
    </source>
</reference>
<keyword evidence="8" id="KW-1190">Host gene expression shutoff by virus</keyword>
<dbReference type="Proteomes" id="UP000139998">
    <property type="component" value="Segment"/>
</dbReference>
<dbReference type="SUPFAM" id="SSF88723">
    <property type="entry name" value="PIN domain-like"/>
    <property type="match status" value="1"/>
</dbReference>
<evidence type="ECO:0000256" key="5">
    <source>
        <dbReference type="ARBA" id="ARBA00022581"/>
    </source>
</evidence>